<feature type="compositionally biased region" description="Polar residues" evidence="1">
    <location>
        <begin position="1"/>
        <end position="12"/>
    </location>
</feature>
<feature type="region of interest" description="Disordered" evidence="1">
    <location>
        <begin position="1"/>
        <end position="55"/>
    </location>
</feature>
<dbReference type="Gene3D" id="1.20.5.170">
    <property type="match status" value="1"/>
</dbReference>
<dbReference type="PROSITE" id="PS00036">
    <property type="entry name" value="BZIP_BASIC"/>
    <property type="match status" value="1"/>
</dbReference>
<dbReference type="InterPro" id="IPR046347">
    <property type="entry name" value="bZIP_sf"/>
</dbReference>
<gene>
    <name evidence="3" type="ORF">COHA_003828</name>
</gene>
<dbReference type="InterPro" id="IPR004827">
    <property type="entry name" value="bZIP"/>
</dbReference>
<evidence type="ECO:0000313" key="4">
    <source>
        <dbReference type="Proteomes" id="UP001205105"/>
    </source>
</evidence>
<sequence length="302" mass="32846">MVEAGQRSQQWQPEGEEEEEEEGMEGGERKAARRESNRQAAARYRQRQKEQRDQVAAQLEAARAQRAQLLAEREQLTTEHLALARMEAVQRELHQSIVELCRPDVGVMAAALQAAAHGTSPSEATPPAFPTGQPAQLIEQAEQRFAEELRQARRWVGVLVQLHMCCAAGQRGGLLVGMPCCDITLALLMPVFMLTCSQAYNSLCSLAPPPPQVVEAGDHEAQAAAALRLLPASHHAALGASPSAFAQLCNELQHEIHQLMVQQAQQQQAAQQQPGVAGDVNFPVRLDAMHKCAVLVSAELAS</sequence>
<dbReference type="SMART" id="SM00338">
    <property type="entry name" value="BRLZ"/>
    <property type="match status" value="1"/>
</dbReference>
<feature type="compositionally biased region" description="Acidic residues" evidence="1">
    <location>
        <begin position="14"/>
        <end position="25"/>
    </location>
</feature>
<feature type="domain" description="BZIP" evidence="2">
    <location>
        <begin position="27"/>
        <end position="79"/>
    </location>
</feature>
<name>A0AAD5DY30_9CHLO</name>
<dbReference type="SUPFAM" id="SSF57959">
    <property type="entry name" value="Leucine zipper domain"/>
    <property type="match status" value="1"/>
</dbReference>
<evidence type="ECO:0000259" key="2">
    <source>
        <dbReference type="PROSITE" id="PS50217"/>
    </source>
</evidence>
<dbReference type="GO" id="GO:0003700">
    <property type="term" value="F:DNA-binding transcription factor activity"/>
    <property type="evidence" value="ECO:0007669"/>
    <property type="project" value="InterPro"/>
</dbReference>
<evidence type="ECO:0000256" key="1">
    <source>
        <dbReference type="SAM" id="MobiDB-lite"/>
    </source>
</evidence>
<dbReference type="Proteomes" id="UP001205105">
    <property type="component" value="Unassembled WGS sequence"/>
</dbReference>
<dbReference type="CDD" id="cd14686">
    <property type="entry name" value="bZIP"/>
    <property type="match status" value="1"/>
</dbReference>
<keyword evidence="4" id="KW-1185">Reference proteome</keyword>
<reference evidence="3" key="1">
    <citation type="submission" date="2020-11" db="EMBL/GenBank/DDBJ databases">
        <title>Chlorella ohadii genome sequencing and assembly.</title>
        <authorList>
            <person name="Murik O."/>
            <person name="Treves H."/>
            <person name="Kedem I."/>
            <person name="Shotland Y."/>
            <person name="Kaplan A."/>
        </authorList>
    </citation>
    <scope>NUCLEOTIDE SEQUENCE</scope>
    <source>
        <strain evidence="3">1</strain>
    </source>
</reference>
<dbReference type="PROSITE" id="PS50217">
    <property type="entry name" value="BZIP"/>
    <property type="match status" value="1"/>
</dbReference>
<feature type="compositionally biased region" description="Basic and acidic residues" evidence="1">
    <location>
        <begin position="26"/>
        <end position="37"/>
    </location>
</feature>
<dbReference type="EMBL" id="JADXDR010000052">
    <property type="protein sequence ID" value="KAI7842474.1"/>
    <property type="molecule type" value="Genomic_DNA"/>
</dbReference>
<organism evidence="3 4">
    <name type="scientific">Chlorella ohadii</name>
    <dbReference type="NCBI Taxonomy" id="2649997"/>
    <lineage>
        <taxon>Eukaryota</taxon>
        <taxon>Viridiplantae</taxon>
        <taxon>Chlorophyta</taxon>
        <taxon>core chlorophytes</taxon>
        <taxon>Trebouxiophyceae</taxon>
        <taxon>Chlorellales</taxon>
        <taxon>Chlorellaceae</taxon>
        <taxon>Chlorella clade</taxon>
        <taxon>Chlorella</taxon>
    </lineage>
</organism>
<comment type="caution">
    <text evidence="3">The sequence shown here is derived from an EMBL/GenBank/DDBJ whole genome shotgun (WGS) entry which is preliminary data.</text>
</comment>
<accession>A0AAD5DY30</accession>
<protein>
    <recommendedName>
        <fullName evidence="2">BZIP domain-containing protein</fullName>
    </recommendedName>
</protein>
<evidence type="ECO:0000313" key="3">
    <source>
        <dbReference type="EMBL" id="KAI7842474.1"/>
    </source>
</evidence>
<dbReference type="AlphaFoldDB" id="A0AAD5DY30"/>
<proteinExistence type="predicted"/>